<dbReference type="Proteomes" id="UP001162156">
    <property type="component" value="Unassembled WGS sequence"/>
</dbReference>
<sequence>MIFVGHASLNIPNHRGDTPLSMLQSQIGSIWVSTKVIDIIKEHTFASNSRNILFKITKDRVNIFHLFIQLAVMSK</sequence>
<gene>
    <name evidence="1" type="ORF">NQ314_001260</name>
</gene>
<evidence type="ECO:0000313" key="1">
    <source>
        <dbReference type="EMBL" id="KAJ8970349.1"/>
    </source>
</evidence>
<proteinExistence type="predicted"/>
<keyword evidence="2" id="KW-1185">Reference proteome</keyword>
<accession>A0AAV8ZTY6</accession>
<dbReference type="EMBL" id="JANEYF010000366">
    <property type="protein sequence ID" value="KAJ8970349.1"/>
    <property type="molecule type" value="Genomic_DNA"/>
</dbReference>
<comment type="caution">
    <text evidence="1">The sequence shown here is derived from an EMBL/GenBank/DDBJ whole genome shotgun (WGS) entry which is preliminary data.</text>
</comment>
<protein>
    <submittedName>
        <fullName evidence="1">Uncharacterized protein</fullName>
    </submittedName>
</protein>
<organism evidence="1 2">
    <name type="scientific">Rhamnusium bicolor</name>
    <dbReference type="NCBI Taxonomy" id="1586634"/>
    <lineage>
        <taxon>Eukaryota</taxon>
        <taxon>Metazoa</taxon>
        <taxon>Ecdysozoa</taxon>
        <taxon>Arthropoda</taxon>
        <taxon>Hexapoda</taxon>
        <taxon>Insecta</taxon>
        <taxon>Pterygota</taxon>
        <taxon>Neoptera</taxon>
        <taxon>Endopterygota</taxon>
        <taxon>Coleoptera</taxon>
        <taxon>Polyphaga</taxon>
        <taxon>Cucujiformia</taxon>
        <taxon>Chrysomeloidea</taxon>
        <taxon>Cerambycidae</taxon>
        <taxon>Lepturinae</taxon>
        <taxon>Rhagiini</taxon>
        <taxon>Rhamnusium</taxon>
    </lineage>
</organism>
<name>A0AAV8ZTY6_9CUCU</name>
<dbReference type="AlphaFoldDB" id="A0AAV8ZTY6"/>
<evidence type="ECO:0000313" key="2">
    <source>
        <dbReference type="Proteomes" id="UP001162156"/>
    </source>
</evidence>
<reference evidence="1" key="1">
    <citation type="journal article" date="2023" name="Insect Mol. Biol.">
        <title>Genome sequencing provides insights into the evolution of gene families encoding plant cell wall-degrading enzymes in longhorned beetles.</title>
        <authorList>
            <person name="Shin N.R."/>
            <person name="Okamura Y."/>
            <person name="Kirsch R."/>
            <person name="Pauchet Y."/>
        </authorList>
    </citation>
    <scope>NUCLEOTIDE SEQUENCE</scope>
    <source>
        <strain evidence="1">RBIC_L_NR</strain>
    </source>
</reference>